<dbReference type="Proteomes" id="UP001603857">
    <property type="component" value="Unassembled WGS sequence"/>
</dbReference>
<evidence type="ECO:0000259" key="4">
    <source>
        <dbReference type="Pfam" id="PF14368"/>
    </source>
</evidence>
<dbReference type="Gene3D" id="1.10.110.10">
    <property type="entry name" value="Plant lipid-transfer and hydrophobic proteins"/>
    <property type="match status" value="1"/>
</dbReference>
<feature type="domain" description="Bifunctional inhibitor/plant lipid transfer protein/seed storage helical" evidence="4">
    <location>
        <begin position="19"/>
        <end position="111"/>
    </location>
</feature>
<comment type="caution">
    <text evidence="5">The sequence shown here is derived from an EMBL/GenBank/DDBJ whole genome shotgun (WGS) entry which is preliminary data.</text>
</comment>
<dbReference type="SUPFAM" id="SSF47699">
    <property type="entry name" value="Bifunctional inhibitor/lipid-transfer protein/seed storage 2S albumin"/>
    <property type="match status" value="1"/>
</dbReference>
<evidence type="ECO:0000256" key="1">
    <source>
        <dbReference type="ARBA" id="ARBA00009748"/>
    </source>
</evidence>
<protein>
    <recommendedName>
        <fullName evidence="4">Bifunctional inhibitor/plant lipid transfer protein/seed storage helical domain-containing protein</fullName>
    </recommendedName>
</protein>
<evidence type="ECO:0000256" key="3">
    <source>
        <dbReference type="SAM" id="SignalP"/>
    </source>
</evidence>
<dbReference type="EMBL" id="JBGMDY010000011">
    <property type="protein sequence ID" value="KAL2316850.1"/>
    <property type="molecule type" value="Genomic_DNA"/>
</dbReference>
<comment type="similarity">
    <text evidence="1">Belongs to the plant LTP family.</text>
</comment>
<dbReference type="InterPro" id="IPR016140">
    <property type="entry name" value="Bifunc_inhib/LTP/seed_store"/>
</dbReference>
<proteinExistence type="inferred from homology"/>
<dbReference type="InterPro" id="IPR000528">
    <property type="entry name" value="Plant_nsLTP"/>
</dbReference>
<evidence type="ECO:0000313" key="5">
    <source>
        <dbReference type="EMBL" id="KAL2316850.1"/>
    </source>
</evidence>
<dbReference type="PANTHER" id="PTHR33076">
    <property type="entry name" value="NON-SPECIFIC LIPID-TRANSFER PROTEIN 2-RELATED"/>
    <property type="match status" value="1"/>
</dbReference>
<keyword evidence="6" id="KW-1185">Reference proteome</keyword>
<name>A0ABD1L1B4_9FABA</name>
<organism evidence="5 6">
    <name type="scientific">Flemingia macrophylla</name>
    <dbReference type="NCBI Taxonomy" id="520843"/>
    <lineage>
        <taxon>Eukaryota</taxon>
        <taxon>Viridiplantae</taxon>
        <taxon>Streptophyta</taxon>
        <taxon>Embryophyta</taxon>
        <taxon>Tracheophyta</taxon>
        <taxon>Spermatophyta</taxon>
        <taxon>Magnoliopsida</taxon>
        <taxon>eudicotyledons</taxon>
        <taxon>Gunneridae</taxon>
        <taxon>Pentapetalae</taxon>
        <taxon>rosids</taxon>
        <taxon>fabids</taxon>
        <taxon>Fabales</taxon>
        <taxon>Fabaceae</taxon>
        <taxon>Papilionoideae</taxon>
        <taxon>50 kb inversion clade</taxon>
        <taxon>NPAAA clade</taxon>
        <taxon>indigoferoid/millettioid clade</taxon>
        <taxon>Phaseoleae</taxon>
        <taxon>Flemingia</taxon>
    </lineage>
</organism>
<feature type="chain" id="PRO_5044883171" description="Bifunctional inhibitor/plant lipid transfer protein/seed storage helical domain-containing protein" evidence="3">
    <location>
        <begin position="22"/>
        <end position="124"/>
    </location>
</feature>
<gene>
    <name evidence="5" type="ORF">Fmac_030726</name>
</gene>
<feature type="signal peptide" evidence="3">
    <location>
        <begin position="1"/>
        <end position="21"/>
    </location>
</feature>
<dbReference type="PRINTS" id="PR00382">
    <property type="entry name" value="LIPIDTRNSFER"/>
</dbReference>
<dbReference type="AlphaFoldDB" id="A0ABD1L1B4"/>
<dbReference type="CDD" id="cd01960">
    <property type="entry name" value="nsLTP1"/>
    <property type="match status" value="1"/>
</dbReference>
<evidence type="ECO:0000256" key="2">
    <source>
        <dbReference type="ARBA" id="ARBA00023157"/>
    </source>
</evidence>
<reference evidence="5 6" key="1">
    <citation type="submission" date="2024-08" db="EMBL/GenBank/DDBJ databases">
        <title>Insights into the chromosomal genome structure of Flemingia macrophylla.</title>
        <authorList>
            <person name="Ding Y."/>
            <person name="Zhao Y."/>
            <person name="Bi W."/>
            <person name="Wu M."/>
            <person name="Zhao G."/>
            <person name="Gong Y."/>
            <person name="Li W."/>
            <person name="Zhang P."/>
        </authorList>
    </citation>
    <scope>NUCLEOTIDE SEQUENCE [LARGE SCALE GENOMIC DNA]</scope>
    <source>
        <strain evidence="5">DYQJB</strain>
        <tissue evidence="5">Leaf</tissue>
    </source>
</reference>
<dbReference type="InterPro" id="IPR036312">
    <property type="entry name" value="Bifun_inhib/LTP/seed_sf"/>
</dbReference>
<sequence>MKRSSSVFVAFSALLVVFAYATTTPKPENGFDCEAAKRSLKPCIPYLTGSGDHNPVPTKQCCIGVKEVKSSAPTKEEQRAACKCLKEAVTHLPNFNESRANSLTSFCIRDDVLFTMSKKLDCSK</sequence>
<keyword evidence="2" id="KW-1015">Disulfide bond</keyword>
<accession>A0ABD1L1B4</accession>
<evidence type="ECO:0000313" key="6">
    <source>
        <dbReference type="Proteomes" id="UP001603857"/>
    </source>
</evidence>
<keyword evidence="3" id="KW-0732">Signal</keyword>
<dbReference type="Pfam" id="PF14368">
    <property type="entry name" value="LTP_2"/>
    <property type="match status" value="1"/>
</dbReference>